<dbReference type="Gene3D" id="3.70.10.10">
    <property type="match status" value="1"/>
</dbReference>
<name>A0A9W6FV39_9BACT</name>
<dbReference type="InterPro" id="IPR022637">
    <property type="entry name" value="DNA_polIII_beta_cen"/>
</dbReference>
<dbReference type="Gene3D" id="3.10.150.10">
    <property type="entry name" value="DNA Polymerase III, subunit A, domain 2"/>
    <property type="match status" value="1"/>
</dbReference>
<dbReference type="CDD" id="cd00140">
    <property type="entry name" value="beta_clamp"/>
    <property type="match status" value="1"/>
</dbReference>
<dbReference type="Proteomes" id="UP001144372">
    <property type="component" value="Unassembled WGS sequence"/>
</dbReference>
<keyword evidence="9" id="KW-0238">DNA-binding</keyword>
<evidence type="ECO:0000259" key="11">
    <source>
        <dbReference type="Pfam" id="PF00712"/>
    </source>
</evidence>
<evidence type="ECO:0000256" key="8">
    <source>
        <dbReference type="ARBA" id="ARBA00022932"/>
    </source>
</evidence>
<dbReference type="AlphaFoldDB" id="A0A9W6FV39"/>
<dbReference type="PIRSF" id="PIRSF000804">
    <property type="entry name" value="DNA_pol_III_b"/>
    <property type="match status" value="1"/>
</dbReference>
<evidence type="ECO:0000256" key="5">
    <source>
        <dbReference type="ARBA" id="ARBA00022679"/>
    </source>
</evidence>
<evidence type="ECO:0000256" key="6">
    <source>
        <dbReference type="ARBA" id="ARBA00022695"/>
    </source>
</evidence>
<dbReference type="PANTHER" id="PTHR30478:SF0">
    <property type="entry name" value="BETA SLIDING CLAMP"/>
    <property type="match status" value="1"/>
</dbReference>
<keyword evidence="15" id="KW-1185">Reference proteome</keyword>
<feature type="domain" description="DNA polymerase III beta sliding clamp central" evidence="12">
    <location>
        <begin position="133"/>
        <end position="246"/>
    </location>
</feature>
<evidence type="ECO:0000256" key="10">
    <source>
        <dbReference type="PIRNR" id="PIRNR000804"/>
    </source>
</evidence>
<evidence type="ECO:0000256" key="9">
    <source>
        <dbReference type="ARBA" id="ARBA00023125"/>
    </source>
</evidence>
<dbReference type="SMART" id="SM00480">
    <property type="entry name" value="POL3Bc"/>
    <property type="match status" value="1"/>
</dbReference>
<evidence type="ECO:0000256" key="4">
    <source>
        <dbReference type="ARBA" id="ARBA00022490"/>
    </source>
</evidence>
<dbReference type="Pfam" id="PF02767">
    <property type="entry name" value="DNA_pol3_beta_2"/>
    <property type="match status" value="1"/>
</dbReference>
<evidence type="ECO:0000259" key="12">
    <source>
        <dbReference type="Pfam" id="PF02767"/>
    </source>
</evidence>
<comment type="caution">
    <text evidence="14">The sequence shown here is derived from an EMBL/GenBank/DDBJ whole genome shotgun (WGS) entry which is preliminary data.</text>
</comment>
<evidence type="ECO:0000256" key="2">
    <source>
        <dbReference type="ARBA" id="ARBA00010752"/>
    </source>
</evidence>
<dbReference type="GO" id="GO:0009360">
    <property type="term" value="C:DNA polymerase III complex"/>
    <property type="evidence" value="ECO:0007669"/>
    <property type="project" value="InterPro"/>
</dbReference>
<comment type="subunit">
    <text evidence="10">Forms a ring-shaped head-to-tail homodimer around DNA.</text>
</comment>
<proteinExistence type="inferred from homology"/>
<dbReference type="InterPro" id="IPR046938">
    <property type="entry name" value="DNA_clamp_sf"/>
</dbReference>
<dbReference type="PANTHER" id="PTHR30478">
    <property type="entry name" value="DNA POLYMERASE III SUBUNIT BETA"/>
    <property type="match status" value="1"/>
</dbReference>
<reference evidence="14" key="1">
    <citation type="submission" date="2022-12" db="EMBL/GenBank/DDBJ databases">
        <title>Reference genome sequencing for broad-spectrum identification of bacterial and archaeal isolates by mass spectrometry.</title>
        <authorList>
            <person name="Sekiguchi Y."/>
            <person name="Tourlousse D.M."/>
        </authorList>
    </citation>
    <scope>NUCLEOTIDE SEQUENCE</scope>
    <source>
        <strain evidence="14">ASRB1</strain>
    </source>
</reference>
<dbReference type="InterPro" id="IPR022635">
    <property type="entry name" value="DNA_polIII_beta_C"/>
</dbReference>
<comment type="subcellular location">
    <subcellularLocation>
        <location evidence="1 10">Cytoplasm</location>
    </subcellularLocation>
</comment>
<evidence type="ECO:0000313" key="14">
    <source>
        <dbReference type="EMBL" id="GLI35456.1"/>
    </source>
</evidence>
<keyword evidence="6 10" id="KW-0548">Nucleotidyltransferase</keyword>
<feature type="domain" description="DNA polymerase III beta sliding clamp C-terminal" evidence="13">
    <location>
        <begin position="250"/>
        <end position="367"/>
    </location>
</feature>
<evidence type="ECO:0000256" key="3">
    <source>
        <dbReference type="ARBA" id="ARBA00021035"/>
    </source>
</evidence>
<dbReference type="GO" id="GO:0003677">
    <property type="term" value="F:DNA binding"/>
    <property type="evidence" value="ECO:0007669"/>
    <property type="project" value="UniProtKB-UniRule"/>
</dbReference>
<evidence type="ECO:0000259" key="13">
    <source>
        <dbReference type="Pfam" id="PF02768"/>
    </source>
</evidence>
<dbReference type="InterPro" id="IPR001001">
    <property type="entry name" value="DNA_polIII_beta"/>
</dbReference>
<accession>A0A9W6FV39</accession>
<dbReference type="GO" id="GO:0006271">
    <property type="term" value="P:DNA strand elongation involved in DNA replication"/>
    <property type="evidence" value="ECO:0007669"/>
    <property type="project" value="TreeGrafter"/>
</dbReference>
<gene>
    <name evidence="14" type="primary">dnaN</name>
    <name evidence="14" type="ORF">DAMNIGENAA_28890</name>
</gene>
<comment type="function">
    <text evidence="10">Confers DNA tethering and processivity to DNA polymerases and other proteins. Acts as a clamp, forming a ring around DNA (a reaction catalyzed by the clamp-loading complex) which diffuses in an ATP-independent manner freely and bidirectionally along dsDNA. Initially characterized for its ability to contact the catalytic subunit of DNA polymerase III (Pol III), a complex, multichain enzyme responsible for most of the replicative synthesis in bacteria; Pol III exhibits 3'-5' exonuclease proofreading activity. The beta chain is required for initiation of replication as well as for processivity of DNA replication.</text>
</comment>
<evidence type="ECO:0000313" key="15">
    <source>
        <dbReference type="Proteomes" id="UP001144372"/>
    </source>
</evidence>
<dbReference type="GO" id="GO:0005737">
    <property type="term" value="C:cytoplasm"/>
    <property type="evidence" value="ECO:0007669"/>
    <property type="project" value="UniProtKB-SubCell"/>
</dbReference>
<keyword evidence="8 10" id="KW-0239">DNA-directed DNA polymerase</keyword>
<dbReference type="Pfam" id="PF02768">
    <property type="entry name" value="DNA_pol3_beta_3"/>
    <property type="match status" value="1"/>
</dbReference>
<keyword evidence="5 10" id="KW-0808">Transferase</keyword>
<dbReference type="Pfam" id="PF00712">
    <property type="entry name" value="DNA_pol3_beta"/>
    <property type="match status" value="1"/>
</dbReference>
<protein>
    <recommendedName>
        <fullName evidence="3 10">Beta sliding clamp</fullName>
    </recommendedName>
</protein>
<dbReference type="NCBIfam" id="TIGR00663">
    <property type="entry name" value="dnan"/>
    <property type="match status" value="1"/>
</dbReference>
<dbReference type="RefSeq" id="WP_281795286.1">
    <property type="nucleotide sequence ID" value="NZ_BSDR01000001.1"/>
</dbReference>
<keyword evidence="4 10" id="KW-0963">Cytoplasm</keyword>
<evidence type="ECO:0000256" key="7">
    <source>
        <dbReference type="ARBA" id="ARBA00022705"/>
    </source>
</evidence>
<organism evidence="14 15">
    <name type="scientific">Desulforhabdus amnigena</name>
    <dbReference type="NCBI Taxonomy" id="40218"/>
    <lineage>
        <taxon>Bacteria</taxon>
        <taxon>Pseudomonadati</taxon>
        <taxon>Thermodesulfobacteriota</taxon>
        <taxon>Syntrophobacteria</taxon>
        <taxon>Syntrophobacterales</taxon>
        <taxon>Syntrophobacteraceae</taxon>
        <taxon>Desulforhabdus</taxon>
    </lineage>
</organism>
<comment type="similarity">
    <text evidence="2 10">Belongs to the beta sliding clamp family.</text>
</comment>
<evidence type="ECO:0000256" key="1">
    <source>
        <dbReference type="ARBA" id="ARBA00004496"/>
    </source>
</evidence>
<keyword evidence="7 10" id="KW-0235">DNA replication</keyword>
<dbReference type="GO" id="GO:0003887">
    <property type="term" value="F:DNA-directed DNA polymerase activity"/>
    <property type="evidence" value="ECO:0007669"/>
    <property type="project" value="UniProtKB-UniRule"/>
</dbReference>
<feature type="domain" description="DNA polymerase III beta sliding clamp N-terminal" evidence="11">
    <location>
        <begin position="1"/>
        <end position="119"/>
    </location>
</feature>
<dbReference type="GO" id="GO:0008408">
    <property type="term" value="F:3'-5' exonuclease activity"/>
    <property type="evidence" value="ECO:0007669"/>
    <property type="project" value="InterPro"/>
</dbReference>
<dbReference type="SUPFAM" id="SSF55979">
    <property type="entry name" value="DNA clamp"/>
    <property type="match status" value="3"/>
</dbReference>
<sequence length="369" mass="42307">MKVQVSKGILTQVLQKVQSITEKKTNMPILFNTLLTASDRQVIEFSATDLELSLWTQMESRVDLPGSTTVSARKLLEIVRELPDENISLEQLPNDKLLIQSGRARFELSTIPSEDFPHMNFYRDIDFAQCDASMLRTSLTKTLYAVPVEEDPFSIAGLYWHPVEPNSFRFVSSDGHRLAYYQTGEDSFSQLELGRGIIIPRKGVQEVLKVLEKEEEISMAIYENCLVLKTPNTMLSIRLLEMEFPDYQLIIPDERPFSFLVDREPFFHALKRVAVLTNQKWRHVRFIISSGILELEAGNPEMGRAQDTLDIEYEGESFTVAFNIKYVMDTVQTIESPQVRFEWVDQFHGGVFLSSEDTAYLSLIMPMVV</sequence>
<dbReference type="InterPro" id="IPR022634">
    <property type="entry name" value="DNA_polIII_beta_N"/>
</dbReference>
<dbReference type="EMBL" id="BSDR01000001">
    <property type="protein sequence ID" value="GLI35456.1"/>
    <property type="molecule type" value="Genomic_DNA"/>
</dbReference>